<protein>
    <submittedName>
        <fullName evidence="1">Uncharacterized protein</fullName>
    </submittedName>
</protein>
<evidence type="ECO:0000313" key="2">
    <source>
        <dbReference type="Proteomes" id="UP001321749"/>
    </source>
</evidence>
<name>A0AAV9HHJ8_9PEZI</name>
<dbReference type="AlphaFoldDB" id="A0AAV9HHJ8"/>
<keyword evidence="2" id="KW-1185">Reference proteome</keyword>
<reference evidence="1" key="2">
    <citation type="submission" date="2023-06" db="EMBL/GenBank/DDBJ databases">
        <authorList>
            <consortium name="Lawrence Berkeley National Laboratory"/>
            <person name="Mondo S.J."/>
            <person name="Hensen N."/>
            <person name="Bonometti L."/>
            <person name="Westerberg I."/>
            <person name="Brannstrom I.O."/>
            <person name="Guillou S."/>
            <person name="Cros-Aarteil S."/>
            <person name="Calhoun S."/>
            <person name="Haridas S."/>
            <person name="Kuo A."/>
            <person name="Pangilinan J."/>
            <person name="Riley R."/>
            <person name="Labutti K."/>
            <person name="Andreopoulos B."/>
            <person name="Lipzen A."/>
            <person name="Chen C."/>
            <person name="Yanf M."/>
            <person name="Daum C."/>
            <person name="Ng V."/>
            <person name="Clum A."/>
            <person name="Steindorff A."/>
            <person name="Ohm R."/>
            <person name="Martin F."/>
            <person name="Silar P."/>
            <person name="Natvig D."/>
            <person name="Lalanne C."/>
            <person name="Gautier V."/>
            <person name="Ament-Velasquez S.L."/>
            <person name="Kruys A."/>
            <person name="Hutchinson M.I."/>
            <person name="Powell A.J."/>
            <person name="Barry K."/>
            <person name="Miller A.N."/>
            <person name="Grigoriev I.V."/>
            <person name="Debuchy R."/>
            <person name="Gladieux P."/>
            <person name="Thoren M.H."/>
            <person name="Johannesson H."/>
        </authorList>
    </citation>
    <scope>NUCLEOTIDE SEQUENCE</scope>
    <source>
        <strain evidence="1">PSN324</strain>
    </source>
</reference>
<proteinExistence type="predicted"/>
<dbReference type="InterPro" id="IPR011990">
    <property type="entry name" value="TPR-like_helical_dom_sf"/>
</dbReference>
<evidence type="ECO:0000313" key="1">
    <source>
        <dbReference type="EMBL" id="KAK4460361.1"/>
    </source>
</evidence>
<dbReference type="Proteomes" id="UP001321749">
    <property type="component" value="Unassembled WGS sequence"/>
</dbReference>
<comment type="caution">
    <text evidence="1">The sequence shown here is derived from an EMBL/GenBank/DDBJ whole genome shotgun (WGS) entry which is preliminary data.</text>
</comment>
<feature type="non-terminal residue" evidence="1">
    <location>
        <position position="1"/>
    </location>
</feature>
<accession>A0AAV9HHJ8</accession>
<gene>
    <name evidence="1" type="ORF">QBC42DRAFT_253456</name>
</gene>
<dbReference type="EMBL" id="MU865013">
    <property type="protein sequence ID" value="KAK4460361.1"/>
    <property type="molecule type" value="Genomic_DNA"/>
</dbReference>
<reference evidence="1" key="1">
    <citation type="journal article" date="2023" name="Mol. Phylogenet. Evol.">
        <title>Genome-scale phylogeny and comparative genomics of the fungal order Sordariales.</title>
        <authorList>
            <person name="Hensen N."/>
            <person name="Bonometti L."/>
            <person name="Westerberg I."/>
            <person name="Brannstrom I.O."/>
            <person name="Guillou S."/>
            <person name="Cros-Aarteil S."/>
            <person name="Calhoun S."/>
            <person name="Haridas S."/>
            <person name="Kuo A."/>
            <person name="Mondo S."/>
            <person name="Pangilinan J."/>
            <person name="Riley R."/>
            <person name="LaButti K."/>
            <person name="Andreopoulos B."/>
            <person name="Lipzen A."/>
            <person name="Chen C."/>
            <person name="Yan M."/>
            <person name="Daum C."/>
            <person name="Ng V."/>
            <person name="Clum A."/>
            <person name="Steindorff A."/>
            <person name="Ohm R.A."/>
            <person name="Martin F."/>
            <person name="Silar P."/>
            <person name="Natvig D.O."/>
            <person name="Lalanne C."/>
            <person name="Gautier V."/>
            <person name="Ament-Velasquez S.L."/>
            <person name="Kruys A."/>
            <person name="Hutchinson M.I."/>
            <person name="Powell A.J."/>
            <person name="Barry K."/>
            <person name="Miller A.N."/>
            <person name="Grigoriev I.V."/>
            <person name="Debuchy R."/>
            <person name="Gladieux P."/>
            <person name="Hiltunen Thoren M."/>
            <person name="Johannesson H."/>
        </authorList>
    </citation>
    <scope>NUCLEOTIDE SEQUENCE</scope>
    <source>
        <strain evidence="1">PSN324</strain>
    </source>
</reference>
<sequence>AYLVLGNLMLKLRQFEGAEKAYLTSRDMLAKPGRAGKQPAVAMVIYKLGCVEYGRSRYSEAAQHFRDSISISKLYEALPAEQARTQFMLAESLRMGGKCVDSTEESVAREMVTNLMKAYHGLSGNPGHPIRCSTAADFDMFITTKYQ</sequence>
<dbReference type="Gene3D" id="1.25.40.10">
    <property type="entry name" value="Tetratricopeptide repeat domain"/>
    <property type="match status" value="1"/>
</dbReference>
<dbReference type="SUPFAM" id="SSF48452">
    <property type="entry name" value="TPR-like"/>
    <property type="match status" value="1"/>
</dbReference>
<organism evidence="1 2">
    <name type="scientific">Cladorrhinum samala</name>
    <dbReference type="NCBI Taxonomy" id="585594"/>
    <lineage>
        <taxon>Eukaryota</taxon>
        <taxon>Fungi</taxon>
        <taxon>Dikarya</taxon>
        <taxon>Ascomycota</taxon>
        <taxon>Pezizomycotina</taxon>
        <taxon>Sordariomycetes</taxon>
        <taxon>Sordariomycetidae</taxon>
        <taxon>Sordariales</taxon>
        <taxon>Podosporaceae</taxon>
        <taxon>Cladorrhinum</taxon>
    </lineage>
</organism>